<dbReference type="Pfam" id="PF13785">
    <property type="entry name" value="DUF4178"/>
    <property type="match status" value="1"/>
</dbReference>
<feature type="transmembrane region" description="Helical" evidence="1">
    <location>
        <begin position="244"/>
        <end position="268"/>
    </location>
</feature>
<evidence type="ECO:0000313" key="4">
    <source>
        <dbReference type="Proteomes" id="UP000526408"/>
    </source>
</evidence>
<keyword evidence="1" id="KW-1133">Transmembrane helix</keyword>
<evidence type="ECO:0000313" key="3">
    <source>
        <dbReference type="EMBL" id="NKX43238.1"/>
    </source>
</evidence>
<dbReference type="AlphaFoldDB" id="A0A7X6GX99"/>
<dbReference type="EMBL" id="JAAZQQ010000001">
    <property type="protein sequence ID" value="NKX43238.1"/>
    <property type="molecule type" value="Genomic_DNA"/>
</dbReference>
<sequence>MTRAAGLSSINCTQCGAGLSVLGGGRVMTQVCGYCGSVLDAQDNYRILDSIGKRDHPDSPVHIGMTLPVQGVDFVVIGTLGKVERWQGRSWRWVEHQLFSPTHGYAWLTWEGESFTFTRKIRDYGIGNGVTPAGVEVSETPPVRVYRGERYKYYETSTAEIDFMEGEFNWLPRIGETTTTVVLLGPKAMLGFRAGESEAEVELTTLLPREETARALGATLPPGRPPRHPLTPYRPLREEAFMRLAFAASAVVALVMALVLALSGAQVFNQSGIPITQLPARYAVPITNTAQLAQLRVRADLDNAWAVFGAEVRGPDGAVIFAGEGVAERYSGVDGGESWSEGNSTAALTFRPRAAGMHEVTVMRGQEQTVGPFGYGPQRVAISVHEGRSAVAWLIGAAILFGIGWIGLTGRRAIHEKLRFAGGDWHEE</sequence>
<proteinExistence type="predicted"/>
<dbReference type="Proteomes" id="UP000526408">
    <property type="component" value="Unassembled WGS sequence"/>
</dbReference>
<keyword evidence="1" id="KW-0812">Transmembrane</keyword>
<accession>A0A7X6GX99</accession>
<dbReference type="InterPro" id="IPR025235">
    <property type="entry name" value="DUF4178"/>
</dbReference>
<keyword evidence="1" id="KW-0472">Membrane</keyword>
<evidence type="ECO:0000256" key="1">
    <source>
        <dbReference type="SAM" id="Phobius"/>
    </source>
</evidence>
<feature type="transmembrane region" description="Helical" evidence="1">
    <location>
        <begin position="390"/>
        <end position="410"/>
    </location>
</feature>
<gene>
    <name evidence="3" type="ORF">HCU73_01435</name>
</gene>
<reference evidence="3 4" key="1">
    <citation type="submission" date="2020-04" db="EMBL/GenBank/DDBJ databases">
        <authorList>
            <person name="Yoon J."/>
        </authorList>
    </citation>
    <scope>NUCLEOTIDE SEQUENCE [LARGE SCALE GENOMIC DNA]</scope>
    <source>
        <strain evidence="3 4">KMU-115</strain>
    </source>
</reference>
<name>A0A7X6GX99_9RHOB</name>
<protein>
    <submittedName>
        <fullName evidence="3">DUF4178 domain-containing protein</fullName>
    </submittedName>
</protein>
<feature type="domain" description="DUF4178" evidence="2">
    <location>
        <begin position="63"/>
        <end position="185"/>
    </location>
</feature>
<keyword evidence="4" id="KW-1185">Reference proteome</keyword>
<dbReference type="RefSeq" id="WP_168621620.1">
    <property type="nucleotide sequence ID" value="NZ_JAAZQQ010000001.1"/>
</dbReference>
<organism evidence="3 4">
    <name type="scientific">Roseicyclus persicicus</name>
    <dbReference type="NCBI Taxonomy" id="2650661"/>
    <lineage>
        <taxon>Bacteria</taxon>
        <taxon>Pseudomonadati</taxon>
        <taxon>Pseudomonadota</taxon>
        <taxon>Alphaproteobacteria</taxon>
        <taxon>Rhodobacterales</taxon>
        <taxon>Roseobacteraceae</taxon>
        <taxon>Roseicyclus</taxon>
    </lineage>
</organism>
<evidence type="ECO:0000259" key="2">
    <source>
        <dbReference type="Pfam" id="PF13785"/>
    </source>
</evidence>
<comment type="caution">
    <text evidence="3">The sequence shown here is derived from an EMBL/GenBank/DDBJ whole genome shotgun (WGS) entry which is preliminary data.</text>
</comment>